<feature type="transmembrane region" description="Helical" evidence="1">
    <location>
        <begin position="63"/>
        <end position="83"/>
    </location>
</feature>
<comment type="caution">
    <text evidence="2">The sequence shown here is derived from an EMBL/GenBank/DDBJ whole genome shotgun (WGS) entry which is preliminary data.</text>
</comment>
<gene>
    <name evidence="2" type="ORF">BCF58_1293</name>
</gene>
<keyword evidence="3" id="KW-1185">Reference proteome</keyword>
<feature type="transmembrane region" description="Helical" evidence="1">
    <location>
        <begin position="36"/>
        <end position="57"/>
    </location>
</feature>
<keyword evidence="1" id="KW-0472">Membrane</keyword>
<accession>A0A495SRT1</accession>
<name>A0A495SRT1_9FLAO</name>
<dbReference type="Proteomes" id="UP000272428">
    <property type="component" value="Unassembled WGS sequence"/>
</dbReference>
<feature type="transmembrane region" description="Helical" evidence="1">
    <location>
        <begin position="6"/>
        <end position="24"/>
    </location>
</feature>
<keyword evidence="1" id="KW-0812">Transmembrane</keyword>
<evidence type="ECO:0000256" key="1">
    <source>
        <dbReference type="SAM" id="Phobius"/>
    </source>
</evidence>
<evidence type="ECO:0000313" key="3">
    <source>
        <dbReference type="Proteomes" id="UP000272428"/>
    </source>
</evidence>
<reference evidence="2 3" key="1">
    <citation type="submission" date="2018-10" db="EMBL/GenBank/DDBJ databases">
        <title>Genomic Encyclopedia of Archaeal and Bacterial Type Strains, Phase II (KMG-II): from individual species to whole genera.</title>
        <authorList>
            <person name="Goeker M."/>
        </authorList>
    </citation>
    <scope>NUCLEOTIDE SEQUENCE [LARGE SCALE GENOMIC DNA]</scope>
    <source>
        <strain evidence="2 3">DSM 14219</strain>
    </source>
</reference>
<organism evidence="2 3">
    <name type="scientific">Chryseobacterium defluvii</name>
    <dbReference type="NCBI Taxonomy" id="160396"/>
    <lineage>
        <taxon>Bacteria</taxon>
        <taxon>Pseudomonadati</taxon>
        <taxon>Bacteroidota</taxon>
        <taxon>Flavobacteriia</taxon>
        <taxon>Flavobacteriales</taxon>
        <taxon>Weeksellaceae</taxon>
        <taxon>Chryseobacterium group</taxon>
        <taxon>Chryseobacterium</taxon>
    </lineage>
</organism>
<keyword evidence="1" id="KW-1133">Transmembrane helix</keyword>
<proteinExistence type="predicted"/>
<protein>
    <submittedName>
        <fullName evidence="2">Uncharacterized protein</fullName>
    </submittedName>
</protein>
<dbReference type="EMBL" id="RBXB01000001">
    <property type="protein sequence ID" value="RKT02060.1"/>
    <property type="molecule type" value="Genomic_DNA"/>
</dbReference>
<dbReference type="AlphaFoldDB" id="A0A495SRT1"/>
<evidence type="ECO:0000313" key="2">
    <source>
        <dbReference type="EMBL" id="RKT02060.1"/>
    </source>
</evidence>
<sequence>MNFLDSFIVVLLILLFNAIVYMVFKKYMYGKPNAGMKFLTVNIFKDIIWLIVSLLIIDKTREGFLFIVICFIIASFLIYLPIIKDLNKS</sequence>